<dbReference type="InterPro" id="IPR047259">
    <property type="entry name" value="QUIRKY-like"/>
</dbReference>
<feature type="compositionally biased region" description="Pro residues" evidence="6">
    <location>
        <begin position="142"/>
        <end position="154"/>
    </location>
</feature>
<dbReference type="Gene3D" id="2.60.40.150">
    <property type="entry name" value="C2 domain"/>
    <property type="match status" value="3"/>
</dbReference>
<evidence type="ECO:0000256" key="6">
    <source>
        <dbReference type="SAM" id="MobiDB-lite"/>
    </source>
</evidence>
<evidence type="ECO:0000313" key="10">
    <source>
        <dbReference type="Proteomes" id="UP000663760"/>
    </source>
</evidence>
<evidence type="ECO:0000256" key="5">
    <source>
        <dbReference type="ARBA" id="ARBA00023136"/>
    </source>
</evidence>
<evidence type="ECO:0000256" key="3">
    <source>
        <dbReference type="ARBA" id="ARBA00022737"/>
    </source>
</evidence>
<comment type="subcellular location">
    <subcellularLocation>
        <location evidence="1">Membrane</location>
        <topology evidence="1">Multi-pass membrane protein</topology>
    </subcellularLocation>
</comment>
<dbReference type="Pfam" id="PF08372">
    <property type="entry name" value="PRT_C"/>
    <property type="match status" value="1"/>
</dbReference>
<dbReference type="PROSITE" id="PS50004">
    <property type="entry name" value="C2"/>
    <property type="match status" value="3"/>
</dbReference>
<feature type="compositionally biased region" description="Low complexity" evidence="6">
    <location>
        <begin position="219"/>
        <end position="231"/>
    </location>
</feature>
<evidence type="ECO:0000256" key="4">
    <source>
        <dbReference type="ARBA" id="ARBA00022989"/>
    </source>
</evidence>
<dbReference type="PANTHER" id="PTHR31425:SF35">
    <property type="entry name" value="MULTIPLE C2 DOMAIN AND TRANSMEMBRANE REGION PROTEIN 16"/>
    <property type="match status" value="1"/>
</dbReference>
<feature type="domain" description="C2" evidence="8">
    <location>
        <begin position="1"/>
        <end position="115"/>
    </location>
</feature>
<keyword evidence="5 7" id="KW-0472">Membrane</keyword>
<evidence type="ECO:0000256" key="2">
    <source>
        <dbReference type="ARBA" id="ARBA00022692"/>
    </source>
</evidence>
<sequence>MAGVGTVRKLVVEVVEARGLVPKDGGGSASPYAVVDFDGQRKRTRTVTRSLNPSWNESLLFDVSFGGDAAAAGEPLEIELLHDRKVSPTRRSHFLGRVRLDPSQFVSKGEEALVHYPLQKKSFFSWIRGDLALRVFFSDEPAPAPPVDPPPPPEKLPDVVPPSNHAVEQKAAPPSGEAAVEAGKPGEAADQVAPPAGEAAVEAGKPVEAADQAPPPAPDAAVEAGKAGEAADQMAAPPAGEGVVPQEDLTKEEAAAMEQQLLQPPPPLSQRQVGSEEGGVERSSFDLVDKMQYLFVRVVKARSLPGGAANPPHVRIAVSGSSAATGPAMTRAHPTSFEWDHTFAFPRPGGAADQEELPAEVSVWDGPPVESPAAAPGKRFLGSVRLDVSEVSDGPPAAQWYRVAGAGEGELMLATWVGTQADESFHGATKADGGASSSRSKVYLSPKLWYLRLTVVNADDLLPLPSETAALLQDAPVWVRATLGFQSLKTRSAALGRGGTLAPPPSWEDLLFVVAEPLGDQAVEIAVEARRRRRHGEEPATVLGCAHVALSAVERRVDDRHVAPRWLDLLPPPAGGEEAGGAAPRGRLQVRVCLDGGYHVTDEPPHAASDFRPSARQLWRRPVGAVELGIIGCRNLLPVKSTVGTAAYVVARYGSKWARTRTVATSMEPTWNEQYTWPIFDPATVLTVAVFDESATACRPLGRVRIRISALESGCAYRISYPLFLLGPTGLHRTGEIDLAVRFARAGSPLDILHVYGQPVLPLMHHLRPIGGLRRDHLRSAAARLVAAHLARSEPSLPNEAVMHVLEADGESRGGFSMRRMRASWNRAAAALSWVASVARWMESMRTWRNPTATILAHGVLVLLIWHPDLIVPAVAIHVAMVGVWNRRKSARGAASTGHVCLRASQLEATAQLADELDEELDPSPSAKPPEVVRARYDRLRAAVWRAQNLLDDVAAQAERLQSLVTWRDPRATAIFVVACLVTSAVLLAVPTKVAAAAAGFYWLRHPVFRGAAAAAAPPRGLNFFRRLPTLSDRIM</sequence>
<dbReference type="AlphaFoldDB" id="A0A7I8KAH0"/>
<gene>
    <name evidence="9" type="ORF">SI8410_04005400</name>
</gene>
<accession>A0A7I8KAH0</accession>
<dbReference type="OrthoDB" id="67700at2759"/>
<protein>
    <recommendedName>
        <fullName evidence="8">C2 domain-containing protein</fullName>
    </recommendedName>
</protein>
<feature type="transmembrane region" description="Helical" evidence="7">
    <location>
        <begin position="855"/>
        <end position="882"/>
    </location>
</feature>
<name>A0A7I8KAH0_SPIIN</name>
<feature type="region of interest" description="Disordered" evidence="6">
    <location>
        <begin position="262"/>
        <end position="282"/>
    </location>
</feature>
<dbReference type="GO" id="GO:0016020">
    <property type="term" value="C:membrane"/>
    <property type="evidence" value="ECO:0007669"/>
    <property type="project" value="UniProtKB-SubCell"/>
</dbReference>
<keyword evidence="10" id="KW-1185">Reference proteome</keyword>
<dbReference type="EMBL" id="LR746267">
    <property type="protein sequence ID" value="CAA7394739.1"/>
    <property type="molecule type" value="Genomic_DNA"/>
</dbReference>
<evidence type="ECO:0000259" key="8">
    <source>
        <dbReference type="PROSITE" id="PS50004"/>
    </source>
</evidence>
<evidence type="ECO:0000313" key="9">
    <source>
        <dbReference type="EMBL" id="CAA7394739.1"/>
    </source>
</evidence>
<keyword evidence="3" id="KW-0677">Repeat</keyword>
<dbReference type="SUPFAM" id="SSF49562">
    <property type="entry name" value="C2 domain (Calcium/lipid-binding domain, CaLB)"/>
    <property type="match status" value="4"/>
</dbReference>
<dbReference type="Proteomes" id="UP000663760">
    <property type="component" value="Chromosome 4"/>
</dbReference>
<dbReference type="InterPro" id="IPR035892">
    <property type="entry name" value="C2_domain_sf"/>
</dbReference>
<reference evidence="9" key="1">
    <citation type="submission" date="2020-02" db="EMBL/GenBank/DDBJ databases">
        <authorList>
            <person name="Scholz U."/>
            <person name="Mascher M."/>
            <person name="Fiebig A."/>
        </authorList>
    </citation>
    <scope>NUCLEOTIDE SEQUENCE</scope>
</reference>
<dbReference type="Pfam" id="PF00168">
    <property type="entry name" value="C2"/>
    <property type="match status" value="4"/>
</dbReference>
<evidence type="ECO:0000256" key="1">
    <source>
        <dbReference type="ARBA" id="ARBA00004141"/>
    </source>
</evidence>
<keyword evidence="2 7" id="KW-0812">Transmembrane</keyword>
<feature type="compositionally biased region" description="Low complexity" evidence="6">
    <location>
        <begin position="192"/>
        <end position="212"/>
    </location>
</feature>
<proteinExistence type="predicted"/>
<organism evidence="9 10">
    <name type="scientific">Spirodela intermedia</name>
    <name type="common">Intermediate duckweed</name>
    <dbReference type="NCBI Taxonomy" id="51605"/>
    <lineage>
        <taxon>Eukaryota</taxon>
        <taxon>Viridiplantae</taxon>
        <taxon>Streptophyta</taxon>
        <taxon>Embryophyta</taxon>
        <taxon>Tracheophyta</taxon>
        <taxon>Spermatophyta</taxon>
        <taxon>Magnoliopsida</taxon>
        <taxon>Liliopsida</taxon>
        <taxon>Araceae</taxon>
        <taxon>Lemnoideae</taxon>
        <taxon>Spirodela</taxon>
    </lineage>
</organism>
<dbReference type="PANTHER" id="PTHR31425">
    <property type="entry name" value="PHOSPHORIBOSYLANTHRANILATE TRANSFERASE ISOFORM 1"/>
    <property type="match status" value="1"/>
</dbReference>
<dbReference type="InterPro" id="IPR013583">
    <property type="entry name" value="MCTP_C"/>
</dbReference>
<feature type="transmembrane region" description="Helical" evidence="7">
    <location>
        <begin position="974"/>
        <end position="1004"/>
    </location>
</feature>
<feature type="domain" description="C2" evidence="8">
    <location>
        <begin position="276"/>
        <end position="401"/>
    </location>
</feature>
<dbReference type="InterPro" id="IPR000008">
    <property type="entry name" value="C2_dom"/>
</dbReference>
<evidence type="ECO:0000256" key="7">
    <source>
        <dbReference type="SAM" id="Phobius"/>
    </source>
</evidence>
<feature type="region of interest" description="Disordered" evidence="6">
    <location>
        <begin position="142"/>
        <end position="243"/>
    </location>
</feature>
<dbReference type="SMART" id="SM00239">
    <property type="entry name" value="C2"/>
    <property type="match status" value="4"/>
</dbReference>
<keyword evidence="4 7" id="KW-1133">Transmembrane helix</keyword>
<feature type="domain" description="C2" evidence="8">
    <location>
        <begin position="605"/>
        <end position="721"/>
    </location>
</feature>